<evidence type="ECO:0000313" key="1">
    <source>
        <dbReference type="EMBL" id="MDP9845311.1"/>
    </source>
</evidence>
<sequence>MAAQDRAYGVPYARSIRPEDARAFPDIERDAPTG</sequence>
<organism evidence="1 2">
    <name type="scientific">Streptosporangium lutulentum</name>
    <dbReference type="NCBI Taxonomy" id="1461250"/>
    <lineage>
        <taxon>Bacteria</taxon>
        <taxon>Bacillati</taxon>
        <taxon>Actinomycetota</taxon>
        <taxon>Actinomycetes</taxon>
        <taxon>Streptosporangiales</taxon>
        <taxon>Streptosporangiaceae</taxon>
        <taxon>Streptosporangium</taxon>
    </lineage>
</organism>
<comment type="caution">
    <text evidence="1">The sequence shown here is derived from an EMBL/GenBank/DDBJ whole genome shotgun (WGS) entry which is preliminary data.</text>
</comment>
<dbReference type="Proteomes" id="UP001225356">
    <property type="component" value="Unassembled WGS sequence"/>
</dbReference>
<keyword evidence="2" id="KW-1185">Reference proteome</keyword>
<protein>
    <submittedName>
        <fullName evidence="1">Uncharacterized protein</fullName>
    </submittedName>
</protein>
<accession>A0ABT9QEZ0</accession>
<gene>
    <name evidence="1" type="ORF">J2853_004522</name>
</gene>
<name>A0ABT9QEZ0_9ACTN</name>
<evidence type="ECO:0000313" key="2">
    <source>
        <dbReference type="Proteomes" id="UP001225356"/>
    </source>
</evidence>
<proteinExistence type="predicted"/>
<reference evidence="1 2" key="1">
    <citation type="submission" date="2023-07" db="EMBL/GenBank/DDBJ databases">
        <title>Sequencing the genomes of 1000 actinobacteria strains.</title>
        <authorList>
            <person name="Klenk H.-P."/>
        </authorList>
    </citation>
    <scope>NUCLEOTIDE SEQUENCE [LARGE SCALE GENOMIC DNA]</scope>
    <source>
        <strain evidence="1 2">DSM 46740</strain>
    </source>
</reference>
<dbReference type="EMBL" id="JAUSQU010000001">
    <property type="protein sequence ID" value="MDP9845311.1"/>
    <property type="molecule type" value="Genomic_DNA"/>
</dbReference>